<evidence type="ECO:0000256" key="1">
    <source>
        <dbReference type="SAM" id="Phobius"/>
    </source>
</evidence>
<feature type="transmembrane region" description="Helical" evidence="1">
    <location>
        <begin position="162"/>
        <end position="181"/>
    </location>
</feature>
<evidence type="ECO:0000313" key="4">
    <source>
        <dbReference type="Proteomes" id="UP001579974"/>
    </source>
</evidence>
<feature type="transmembrane region" description="Helical" evidence="1">
    <location>
        <begin position="49"/>
        <end position="70"/>
    </location>
</feature>
<sequence>MNKKMAMPWWGWLAWILAIVLGCLTYFHLPIQVPSHVNSAGKPTFFISRLLAVVYEPSIMLVIILVWHVLWRIDPKKRNYESFWSTYRYIGGVVIVCVSLIYLVVLGHLLHIGSMHFALTAYGIMFMLIANVLPRLQPNWFVGIRTPWTLSSEECWNRTHRLGGQLGIPIGILIIILAWVMPIGKVMVLAVVIPIILWVLITVVASYFYAKKE</sequence>
<reference evidence="3 4" key="1">
    <citation type="journal article" date="2024" name="Int. J. Mol. Sci.">
        <title>Exploration of Alicyclobacillus spp. Genome in Search of Antibiotic Resistance.</title>
        <authorList>
            <person name="Bucka-Kolendo J."/>
            <person name="Kiousi D.E."/>
            <person name="Dekowska A."/>
            <person name="Mikolajczuk-Szczyrba A."/>
            <person name="Karadedos D.M."/>
            <person name="Michael P."/>
            <person name="Galanis A."/>
            <person name="Sokolowska B."/>
        </authorList>
    </citation>
    <scope>NUCLEOTIDE SEQUENCE [LARGE SCALE GENOMIC DNA]</scope>
    <source>
        <strain evidence="3 4">KKP 3000</strain>
    </source>
</reference>
<dbReference type="InterPro" id="IPR012867">
    <property type="entry name" value="DUF1648"/>
</dbReference>
<dbReference type="Proteomes" id="UP001579974">
    <property type="component" value="Unassembled WGS sequence"/>
</dbReference>
<keyword evidence="4" id="KW-1185">Reference proteome</keyword>
<evidence type="ECO:0000259" key="2">
    <source>
        <dbReference type="Pfam" id="PF07853"/>
    </source>
</evidence>
<dbReference type="PIRSF" id="PIRSF038959">
    <property type="entry name" value="SdpI"/>
    <property type="match status" value="1"/>
</dbReference>
<dbReference type="InterPro" id="IPR025962">
    <property type="entry name" value="SdpI/YhfL"/>
</dbReference>
<dbReference type="PANTHER" id="PTHR37810">
    <property type="entry name" value="IMMUNITY PROTEIN SDPI"/>
    <property type="match status" value="1"/>
</dbReference>
<gene>
    <name evidence="3" type="ORF">KKP3000_002842</name>
</gene>
<comment type="caution">
    <text evidence="3">The sequence shown here is derived from an EMBL/GenBank/DDBJ whole genome shotgun (WGS) entry which is preliminary data.</text>
</comment>
<dbReference type="InterPro" id="IPR026272">
    <property type="entry name" value="SdpI"/>
</dbReference>
<dbReference type="PANTHER" id="PTHR37810:SF5">
    <property type="entry name" value="IMMUNITY PROTEIN SDPI"/>
    <property type="match status" value="1"/>
</dbReference>
<keyword evidence="1" id="KW-1133">Transmembrane helix</keyword>
<name>A0ABV5ABH8_9BACL</name>
<feature type="transmembrane region" description="Helical" evidence="1">
    <location>
        <begin position="115"/>
        <end position="133"/>
    </location>
</feature>
<accession>A0ABV5ABH8</accession>
<evidence type="ECO:0000313" key="3">
    <source>
        <dbReference type="EMBL" id="MFB5189569.1"/>
    </source>
</evidence>
<feature type="transmembrane region" description="Helical" evidence="1">
    <location>
        <begin position="12"/>
        <end position="29"/>
    </location>
</feature>
<keyword evidence="1" id="KW-0472">Membrane</keyword>
<feature type="transmembrane region" description="Helical" evidence="1">
    <location>
        <begin position="187"/>
        <end position="210"/>
    </location>
</feature>
<dbReference type="Pfam" id="PF07853">
    <property type="entry name" value="DUF1648"/>
    <property type="match status" value="1"/>
</dbReference>
<feature type="transmembrane region" description="Helical" evidence="1">
    <location>
        <begin position="90"/>
        <end position="109"/>
    </location>
</feature>
<dbReference type="Pfam" id="PF13630">
    <property type="entry name" value="SdpI"/>
    <property type="match status" value="1"/>
</dbReference>
<proteinExistence type="predicted"/>
<dbReference type="PROSITE" id="PS51257">
    <property type="entry name" value="PROKAR_LIPOPROTEIN"/>
    <property type="match status" value="1"/>
</dbReference>
<protein>
    <submittedName>
        <fullName evidence="3">SdpI family protein</fullName>
    </submittedName>
</protein>
<organism evidence="3 4">
    <name type="scientific">Alicyclobacillus fastidiosus</name>
    <dbReference type="NCBI Taxonomy" id="392011"/>
    <lineage>
        <taxon>Bacteria</taxon>
        <taxon>Bacillati</taxon>
        <taxon>Bacillota</taxon>
        <taxon>Bacilli</taxon>
        <taxon>Bacillales</taxon>
        <taxon>Alicyclobacillaceae</taxon>
        <taxon>Alicyclobacillus</taxon>
    </lineage>
</organism>
<feature type="domain" description="DUF1648" evidence="2">
    <location>
        <begin position="15"/>
        <end position="60"/>
    </location>
</feature>
<keyword evidence="1" id="KW-0812">Transmembrane</keyword>
<dbReference type="RefSeq" id="WP_275475375.1">
    <property type="nucleotide sequence ID" value="NZ_CP162940.1"/>
</dbReference>
<dbReference type="EMBL" id="JBDXSU010000003">
    <property type="protein sequence ID" value="MFB5189569.1"/>
    <property type="molecule type" value="Genomic_DNA"/>
</dbReference>